<dbReference type="AlphaFoldDB" id="A0A166XAB5"/>
<protein>
    <submittedName>
        <fullName evidence="8">Major facilitator superfamily transporter</fullName>
    </submittedName>
</protein>
<feature type="transmembrane region" description="Helical" evidence="6">
    <location>
        <begin position="183"/>
        <end position="203"/>
    </location>
</feature>
<dbReference type="GO" id="GO:0022857">
    <property type="term" value="F:transmembrane transporter activity"/>
    <property type="evidence" value="ECO:0007669"/>
    <property type="project" value="InterPro"/>
</dbReference>
<accession>A0A166XAB5</accession>
<feature type="transmembrane region" description="Helical" evidence="6">
    <location>
        <begin position="442"/>
        <end position="463"/>
    </location>
</feature>
<evidence type="ECO:0000256" key="6">
    <source>
        <dbReference type="SAM" id="Phobius"/>
    </source>
</evidence>
<evidence type="ECO:0000256" key="3">
    <source>
        <dbReference type="ARBA" id="ARBA00022692"/>
    </source>
</evidence>
<feature type="domain" description="Major facilitator superfamily (MFS) profile" evidence="7">
    <location>
        <begin position="57"/>
        <end position="468"/>
    </location>
</feature>
<keyword evidence="9" id="KW-1185">Reference proteome</keyword>
<evidence type="ECO:0000256" key="5">
    <source>
        <dbReference type="ARBA" id="ARBA00023136"/>
    </source>
</evidence>
<dbReference type="PROSITE" id="PS50850">
    <property type="entry name" value="MFS"/>
    <property type="match status" value="1"/>
</dbReference>
<dbReference type="InterPro" id="IPR020846">
    <property type="entry name" value="MFS_dom"/>
</dbReference>
<dbReference type="Gene3D" id="1.20.1250.20">
    <property type="entry name" value="MFS general substrate transporter like domains"/>
    <property type="match status" value="2"/>
</dbReference>
<evidence type="ECO:0000256" key="4">
    <source>
        <dbReference type="ARBA" id="ARBA00022989"/>
    </source>
</evidence>
<dbReference type="PANTHER" id="PTHR43791">
    <property type="entry name" value="PERMEASE-RELATED"/>
    <property type="match status" value="1"/>
</dbReference>
<feature type="transmembrane region" description="Helical" evidence="6">
    <location>
        <begin position="292"/>
        <end position="316"/>
    </location>
</feature>
<organism evidence="8 9">
    <name type="scientific">Beauveria brongniartii RCEF 3172</name>
    <dbReference type="NCBI Taxonomy" id="1081107"/>
    <lineage>
        <taxon>Eukaryota</taxon>
        <taxon>Fungi</taxon>
        <taxon>Dikarya</taxon>
        <taxon>Ascomycota</taxon>
        <taxon>Pezizomycotina</taxon>
        <taxon>Sordariomycetes</taxon>
        <taxon>Hypocreomycetidae</taxon>
        <taxon>Hypocreales</taxon>
        <taxon>Cordycipitaceae</taxon>
        <taxon>Beauveria</taxon>
        <taxon>Beauveria brongniartii</taxon>
    </lineage>
</organism>
<feature type="transmembrane region" description="Helical" evidence="6">
    <location>
        <begin position="322"/>
        <end position="343"/>
    </location>
</feature>
<feature type="transmembrane region" description="Helical" evidence="6">
    <location>
        <begin position="350"/>
        <end position="371"/>
    </location>
</feature>
<gene>
    <name evidence="8" type="ORF">BBO_08623</name>
</gene>
<feature type="transmembrane region" description="Helical" evidence="6">
    <location>
        <begin position="215"/>
        <end position="238"/>
    </location>
</feature>
<keyword evidence="3 6" id="KW-0812">Transmembrane</keyword>
<dbReference type="PANTHER" id="PTHR43791:SF3">
    <property type="entry name" value="MAJOR FACILITATOR SUPERFAMILY (MFS) PROFILE DOMAIN-CONTAINING PROTEIN"/>
    <property type="match status" value="1"/>
</dbReference>
<evidence type="ECO:0000313" key="9">
    <source>
        <dbReference type="Proteomes" id="UP000076863"/>
    </source>
</evidence>
<dbReference type="GO" id="GO:0016020">
    <property type="term" value="C:membrane"/>
    <property type="evidence" value="ECO:0007669"/>
    <property type="project" value="UniProtKB-SubCell"/>
</dbReference>
<evidence type="ECO:0000259" key="7">
    <source>
        <dbReference type="PROSITE" id="PS50850"/>
    </source>
</evidence>
<feature type="transmembrane region" description="Helical" evidence="6">
    <location>
        <begin position="410"/>
        <end position="430"/>
    </location>
</feature>
<dbReference type="SUPFAM" id="SSF103473">
    <property type="entry name" value="MFS general substrate transporter"/>
    <property type="match status" value="1"/>
</dbReference>
<dbReference type="InterPro" id="IPR011701">
    <property type="entry name" value="MFS"/>
</dbReference>
<comment type="caution">
    <text evidence="8">The sequence shown here is derived from an EMBL/GenBank/DDBJ whole genome shotgun (WGS) entry which is preliminary data.</text>
</comment>
<evidence type="ECO:0000256" key="1">
    <source>
        <dbReference type="ARBA" id="ARBA00004141"/>
    </source>
</evidence>
<proteinExistence type="predicted"/>
<keyword evidence="5 6" id="KW-0472">Membrane</keyword>
<keyword evidence="2" id="KW-0813">Transport</keyword>
<dbReference type="FunFam" id="1.20.1250.20:FF:000018">
    <property type="entry name" value="MFS transporter permease"/>
    <property type="match status" value="1"/>
</dbReference>
<dbReference type="Proteomes" id="UP000076863">
    <property type="component" value="Unassembled WGS sequence"/>
</dbReference>
<sequence length="487" mass="53534">MNINAKDKNAATPLYATNAMGEEADEESILVAHIQASRSSVVTPAEKRLLRKIDLRVLPIPILLVGLSSIDRVNISSAKVAGMAQDLDLGGARYNIAVLAFFTTYALSELPSNLLVRPIGPVRYLSILLLLWGTVATCLGLVQNFAQLTSLRVLLGLFEGGLNPACVYLISSWYKRYETHQRIAIWYTLASTIAGFAGVISYGCSRLEGLGGLRGWRWIFIVPGLITIACVLLVYFFVSEFPENAKWLTPDELDLVRERLQKDRAEVLDDRATLRESFASLEDWRVWAMAMLYFYIAAAYYALAFFTPTILSAFGFSVALSLILQTPPYIFASICSVATGYYADKIQRRAPFMIGHAVVVIGGFLLMGWGPNTGSKLTGVFLSIAGIQCIIPTVLTFMSNNIVSVKDRKVAIALQIVVGAIGGLVGSLIFRSQDAPTYRPGMYAAFALLFLFVINVFVVTEYFRCQNKKANEAGLVIDGVVGFRYTL</sequence>
<name>A0A166XAB5_9HYPO</name>
<dbReference type="Pfam" id="PF07690">
    <property type="entry name" value="MFS_1"/>
    <property type="match status" value="1"/>
</dbReference>
<reference evidence="8 9" key="1">
    <citation type="journal article" date="2016" name="Genome Biol. Evol.">
        <title>Divergent and convergent evolution of fungal pathogenicity.</title>
        <authorList>
            <person name="Shang Y."/>
            <person name="Xiao G."/>
            <person name="Zheng P."/>
            <person name="Cen K."/>
            <person name="Zhan S."/>
            <person name="Wang C."/>
        </authorList>
    </citation>
    <scope>NUCLEOTIDE SEQUENCE [LARGE SCALE GENOMIC DNA]</scope>
    <source>
        <strain evidence="8 9">RCEF 3172</strain>
    </source>
</reference>
<comment type="subcellular location">
    <subcellularLocation>
        <location evidence="1">Membrane</location>
        <topology evidence="1">Multi-pass membrane protein</topology>
    </subcellularLocation>
</comment>
<keyword evidence="4 6" id="KW-1133">Transmembrane helix</keyword>
<feature type="transmembrane region" description="Helical" evidence="6">
    <location>
        <begin position="151"/>
        <end position="171"/>
    </location>
</feature>
<feature type="transmembrane region" description="Helical" evidence="6">
    <location>
        <begin position="122"/>
        <end position="145"/>
    </location>
</feature>
<feature type="transmembrane region" description="Helical" evidence="6">
    <location>
        <begin position="377"/>
        <end position="398"/>
    </location>
</feature>
<dbReference type="InterPro" id="IPR036259">
    <property type="entry name" value="MFS_trans_sf"/>
</dbReference>
<dbReference type="OrthoDB" id="3639251at2759"/>
<dbReference type="EMBL" id="AZHA01000041">
    <property type="protein sequence ID" value="OAA35594.1"/>
    <property type="molecule type" value="Genomic_DNA"/>
</dbReference>
<evidence type="ECO:0000256" key="2">
    <source>
        <dbReference type="ARBA" id="ARBA00022448"/>
    </source>
</evidence>
<evidence type="ECO:0000313" key="8">
    <source>
        <dbReference type="EMBL" id="OAA35594.1"/>
    </source>
</evidence>